<dbReference type="InterPro" id="IPR056040">
    <property type="entry name" value="DUF7623"/>
</dbReference>
<sequence>GIPLALLRPHDDEAFASLAKEARGAGRKSGGPSPHAAADALNERARELADQVLRGDRGFLDREPEGVPLSMLPLDTDRGFHEMEVERAVLKLTDPKKNADKIAALEDRLTDRAHELAHERLSGDRGFLDPGPEGVPLADLPLDEDPKFHQMEAERAKLKERDPVGNAYRIRELEDKLNNRAHDLAGEVLEDDLKGIDAVPEGVPLVLLRPHDDAEFASCLPELRRLKKKPRLNAAPIAALQGKMNDRVHALAKEMIHAGRKLLDPEPEGVPLELLPLDTDKKFGDLEKKLHALQAARRPNDGAIAKVREQLNDRVHELAKEKIEGDRGFLDPEPEGVPLADLPLEADEKFHKMEAERAKLKEGSGKNVDAIARLEAALNDRVHEMARELKEAERAFLNATSYGIPRELLPLDKDRNFQGMEQQLRKLKHSPHRNATAIGNLQEMMQDRADELGLQMLKGDRARYLEPEYEGVELVDVPIDDDKAFTEWEQERAILKAKNPESNEIEALEGKLKDRFHELARERVQKDRMFLDAEPEGIPLGDVPVDEDADFKRMEGQLRKLSRDRRRKGPAISDMRESLNDRAHELAKVVVADDVRCLKDAYRGIQKEDLNLHKDKDFRELANQRRTASKKDSPCCRNCHY</sequence>
<dbReference type="Pfam" id="PF24610">
    <property type="entry name" value="DUF7623"/>
    <property type="match status" value="9"/>
</dbReference>
<feature type="domain" description="DUF7623" evidence="1">
    <location>
        <begin position="60"/>
        <end position="124"/>
    </location>
</feature>
<feature type="domain" description="DUF7623" evidence="1">
    <location>
        <begin position="1"/>
        <end position="56"/>
    </location>
</feature>
<dbReference type="GeneID" id="40322262"/>
<name>A0A422N8Y8_9TRYP</name>
<feature type="domain" description="DUF7623" evidence="1">
    <location>
        <begin position="330"/>
        <end position="393"/>
    </location>
</feature>
<dbReference type="RefSeq" id="XP_029224551.1">
    <property type="nucleotide sequence ID" value="XM_029375494.1"/>
</dbReference>
<dbReference type="OrthoDB" id="251181at2759"/>
<comment type="caution">
    <text evidence="2">The sequence shown here is derived from an EMBL/GenBank/DDBJ whole genome shotgun (WGS) entry which is preliminary data.</text>
</comment>
<feature type="domain" description="DUF7623" evidence="1">
    <location>
        <begin position="531"/>
        <end position="594"/>
    </location>
</feature>
<feature type="domain" description="DUF7623" evidence="1">
    <location>
        <begin position="197"/>
        <end position="257"/>
    </location>
</feature>
<keyword evidence="3" id="KW-1185">Reference proteome</keyword>
<evidence type="ECO:0000313" key="2">
    <source>
        <dbReference type="EMBL" id="RNF01902.1"/>
    </source>
</evidence>
<dbReference type="EMBL" id="MKKU01000800">
    <property type="protein sequence ID" value="RNF01902.1"/>
    <property type="molecule type" value="Genomic_DNA"/>
</dbReference>
<proteinExistence type="predicted"/>
<accession>A0A422N8Y8</accession>
<dbReference type="Proteomes" id="UP000284403">
    <property type="component" value="Unassembled WGS sequence"/>
</dbReference>
<feature type="domain" description="DUF7623" evidence="1">
    <location>
        <begin position="263"/>
        <end position="326"/>
    </location>
</feature>
<evidence type="ECO:0000259" key="1">
    <source>
        <dbReference type="Pfam" id="PF24610"/>
    </source>
</evidence>
<feature type="domain" description="DUF7623" evidence="1">
    <location>
        <begin position="128"/>
        <end position="192"/>
    </location>
</feature>
<dbReference type="AlphaFoldDB" id="A0A422N8Y8"/>
<feature type="domain" description="DUF7623" evidence="1">
    <location>
        <begin position="465"/>
        <end position="527"/>
    </location>
</feature>
<evidence type="ECO:0000313" key="3">
    <source>
        <dbReference type="Proteomes" id="UP000284403"/>
    </source>
</evidence>
<feature type="domain" description="DUF7623" evidence="1">
    <location>
        <begin position="397"/>
        <end position="460"/>
    </location>
</feature>
<organism evidence="2 3">
    <name type="scientific">Trypanosoma conorhini</name>
    <dbReference type="NCBI Taxonomy" id="83891"/>
    <lineage>
        <taxon>Eukaryota</taxon>
        <taxon>Discoba</taxon>
        <taxon>Euglenozoa</taxon>
        <taxon>Kinetoplastea</taxon>
        <taxon>Metakinetoplastina</taxon>
        <taxon>Trypanosomatida</taxon>
        <taxon>Trypanosomatidae</taxon>
        <taxon>Trypanosoma</taxon>
    </lineage>
</organism>
<protein>
    <submittedName>
        <fullName evidence="2">Calpain-like cysteine peptidase</fullName>
    </submittedName>
</protein>
<reference evidence="2 3" key="1">
    <citation type="journal article" date="2018" name="BMC Genomics">
        <title>Genomic comparison of Trypanosoma conorhini and Trypanosoma rangeli to Trypanosoma cruzi strains of high and low virulence.</title>
        <authorList>
            <person name="Bradwell K.R."/>
            <person name="Koparde V.N."/>
            <person name="Matveyev A.V."/>
            <person name="Serrano M.G."/>
            <person name="Alves J.M."/>
            <person name="Parikh H."/>
            <person name="Huang B."/>
            <person name="Lee V."/>
            <person name="Espinosa-Alvarez O."/>
            <person name="Ortiz P.A."/>
            <person name="Costa-Martins A.G."/>
            <person name="Teixeira M.M."/>
            <person name="Buck G.A."/>
        </authorList>
    </citation>
    <scope>NUCLEOTIDE SEQUENCE [LARGE SCALE GENOMIC DNA]</scope>
    <source>
        <strain evidence="2 3">025E</strain>
    </source>
</reference>
<gene>
    <name evidence="2" type="ORF">Tco025E_08651</name>
</gene>
<feature type="non-terminal residue" evidence="2">
    <location>
        <position position="1"/>
    </location>
</feature>